<dbReference type="EMBL" id="CSAE01000949">
    <property type="protein sequence ID" value="COX12690.1"/>
    <property type="molecule type" value="Genomic_DNA"/>
</dbReference>
<accession>A0A0U0QWW9</accession>
<organism evidence="2 4">
    <name type="scientific">Mycobacterium tuberculosis</name>
    <dbReference type="NCBI Taxonomy" id="1773"/>
    <lineage>
        <taxon>Bacteria</taxon>
        <taxon>Bacillati</taxon>
        <taxon>Actinomycetota</taxon>
        <taxon>Actinomycetes</taxon>
        <taxon>Mycobacteriales</taxon>
        <taxon>Mycobacteriaceae</taxon>
        <taxon>Mycobacterium</taxon>
        <taxon>Mycobacterium tuberculosis complex</taxon>
    </lineage>
</organism>
<reference evidence="3" key="1">
    <citation type="submission" date="2015-03" db="EMBL/GenBank/DDBJ databases">
        <authorList>
            <consortium name="Pathogen Informatics"/>
            <person name="Murphy D."/>
        </authorList>
    </citation>
    <scope>NUCLEOTIDE SEQUENCE</scope>
    <source>
        <strain evidence="3">N09902308</strain>
    </source>
</reference>
<dbReference type="Proteomes" id="UP000038802">
    <property type="component" value="Unassembled WGS sequence"/>
</dbReference>
<reference evidence="2" key="2">
    <citation type="submission" date="2015-03" db="EMBL/GenBank/DDBJ databases">
        <authorList>
            <person name="Murphy D."/>
        </authorList>
    </citation>
    <scope>NUCLEOTIDE SEQUENCE [LARGE SCALE GENOMIC DNA]</scope>
    <source>
        <strain evidence="2">K00500041</strain>
    </source>
</reference>
<evidence type="ECO:0000313" key="6">
    <source>
        <dbReference type="Proteomes" id="UP000044938"/>
    </source>
</evidence>
<evidence type="ECO:0000313" key="4">
    <source>
        <dbReference type="Proteomes" id="UP000038802"/>
    </source>
</evidence>
<dbReference type="EMBL" id="CSBK01000503">
    <property type="protein sequence ID" value="COX47504.1"/>
    <property type="molecule type" value="Genomic_DNA"/>
</dbReference>
<dbReference type="Proteomes" id="UP000044938">
    <property type="component" value="Unassembled WGS sequence"/>
</dbReference>
<protein>
    <submittedName>
        <fullName evidence="2">Uncharacterized protein</fullName>
    </submittedName>
</protein>
<sequence length="129" mass="13830">MTGGRAGRPLLTGRLRSSGRWISPSPMRVCRRLAQRGAHQQSSPSSFITDGTKNIRTTVASSSSAAISPKARYFIITRSENTNAPATTATISAAAVMMRPVAAVPIRIASWVDMPRSRASTIRDTKNTS</sequence>
<gene>
    <name evidence="2" type="ORF">ERS007703_04800</name>
    <name evidence="1" type="ORF">ERS007720_00299</name>
    <name evidence="3" type="ORF">ERS007739_01345</name>
</gene>
<reference evidence="4 5" key="3">
    <citation type="submission" date="2015-03" db="EMBL/GenBank/DDBJ databases">
        <authorList>
            <consortium name="Pathogen Informatics"/>
        </authorList>
    </citation>
    <scope>NUCLEOTIDE SEQUENCE [LARGE SCALE GENOMIC DNA]</scope>
    <source>
        <strain evidence="4">K00500041</strain>
        <strain evidence="1 6">M09401471</strain>
        <strain evidence="5">N09902308</strain>
    </source>
</reference>
<evidence type="ECO:0000313" key="3">
    <source>
        <dbReference type="EMBL" id="COX47504.1"/>
    </source>
</evidence>
<name>A0A0U0QWW9_MYCTX</name>
<evidence type="ECO:0000313" key="2">
    <source>
        <dbReference type="EMBL" id="COX12690.1"/>
    </source>
</evidence>
<proteinExistence type="predicted"/>
<dbReference type="Proteomes" id="UP000039021">
    <property type="component" value="Unassembled WGS sequence"/>
</dbReference>
<dbReference type="AlphaFoldDB" id="A0A0U0QWW9"/>
<dbReference type="EMBL" id="CSAJ01000019">
    <property type="protein sequence ID" value="COV47326.1"/>
    <property type="molecule type" value="Genomic_DNA"/>
</dbReference>
<evidence type="ECO:0000313" key="5">
    <source>
        <dbReference type="Proteomes" id="UP000039021"/>
    </source>
</evidence>
<evidence type="ECO:0000313" key="1">
    <source>
        <dbReference type="EMBL" id="COV47326.1"/>
    </source>
</evidence>